<dbReference type="EMBL" id="BART01035067">
    <property type="protein sequence ID" value="GAH10618.1"/>
    <property type="molecule type" value="Genomic_DNA"/>
</dbReference>
<evidence type="ECO:0000313" key="1">
    <source>
        <dbReference type="EMBL" id="GAH10618.1"/>
    </source>
</evidence>
<dbReference type="InterPro" id="IPR027417">
    <property type="entry name" value="P-loop_NTPase"/>
</dbReference>
<dbReference type="Gene3D" id="3.40.50.300">
    <property type="entry name" value="P-loop containing nucleotide triphosphate hydrolases"/>
    <property type="match status" value="1"/>
</dbReference>
<reference evidence="1" key="1">
    <citation type="journal article" date="2014" name="Front. Microbiol.">
        <title>High frequency of phylogenetically diverse reductive dehalogenase-homologous genes in deep subseafloor sedimentary metagenomes.</title>
        <authorList>
            <person name="Kawai M."/>
            <person name="Futagami T."/>
            <person name="Toyoda A."/>
            <person name="Takaki Y."/>
            <person name="Nishi S."/>
            <person name="Hori S."/>
            <person name="Arai W."/>
            <person name="Tsubouchi T."/>
            <person name="Morono Y."/>
            <person name="Uchiyama I."/>
            <person name="Ito T."/>
            <person name="Fujiyama A."/>
            <person name="Inagaki F."/>
            <person name="Takami H."/>
        </authorList>
    </citation>
    <scope>NUCLEOTIDE SEQUENCE</scope>
    <source>
        <strain evidence="1">Expedition CK06-06</strain>
    </source>
</reference>
<evidence type="ECO:0008006" key="2">
    <source>
        <dbReference type="Google" id="ProtNLM"/>
    </source>
</evidence>
<organism evidence="1">
    <name type="scientific">marine sediment metagenome</name>
    <dbReference type="NCBI Taxonomy" id="412755"/>
    <lineage>
        <taxon>unclassified sequences</taxon>
        <taxon>metagenomes</taxon>
        <taxon>ecological metagenomes</taxon>
    </lineage>
</organism>
<gene>
    <name evidence="1" type="ORF">S01H4_59710</name>
</gene>
<sequence length="115" mass="12968">MVETTISYYPHEAQLPFHNDRYKVKFRGLIAGTGSGKTKAGANEALGWSWENPGSQGLIAAPAFRKFREVIIPAFEDLLNTSIDSTPFFTRYNRMEMSLEVFNGSKMWMIGLDKA</sequence>
<proteinExistence type="predicted"/>
<protein>
    <recommendedName>
        <fullName evidence="2">Phage terminase large subunit N-terminal domain-containing protein</fullName>
    </recommendedName>
</protein>
<dbReference type="AlphaFoldDB" id="X1EPQ6"/>
<accession>X1EPQ6</accession>
<feature type="non-terminal residue" evidence="1">
    <location>
        <position position="115"/>
    </location>
</feature>
<name>X1EPQ6_9ZZZZ</name>
<comment type="caution">
    <text evidence="1">The sequence shown here is derived from an EMBL/GenBank/DDBJ whole genome shotgun (WGS) entry which is preliminary data.</text>
</comment>